<protein>
    <submittedName>
        <fullName evidence="1">Uncharacterized protein</fullName>
    </submittedName>
</protein>
<comment type="caution">
    <text evidence="1">The sequence shown here is derived from an EMBL/GenBank/DDBJ whole genome shotgun (WGS) entry which is preliminary data.</text>
</comment>
<organism evidence="1 2">
    <name type="scientific">Eretmocerus hayati</name>
    <dbReference type="NCBI Taxonomy" id="131215"/>
    <lineage>
        <taxon>Eukaryota</taxon>
        <taxon>Metazoa</taxon>
        <taxon>Ecdysozoa</taxon>
        <taxon>Arthropoda</taxon>
        <taxon>Hexapoda</taxon>
        <taxon>Insecta</taxon>
        <taxon>Pterygota</taxon>
        <taxon>Neoptera</taxon>
        <taxon>Endopterygota</taxon>
        <taxon>Hymenoptera</taxon>
        <taxon>Apocrita</taxon>
        <taxon>Proctotrupomorpha</taxon>
        <taxon>Chalcidoidea</taxon>
        <taxon>Aphelinidae</taxon>
        <taxon>Aphelininae</taxon>
        <taxon>Eretmocerus</taxon>
    </lineage>
</organism>
<evidence type="ECO:0000313" key="1">
    <source>
        <dbReference type="EMBL" id="KAJ8669194.1"/>
    </source>
</evidence>
<proteinExistence type="predicted"/>
<reference evidence="1" key="1">
    <citation type="submission" date="2023-04" db="EMBL/GenBank/DDBJ databases">
        <title>A chromosome-level genome assembly of the parasitoid wasp Eretmocerus hayati.</title>
        <authorList>
            <person name="Zhong Y."/>
            <person name="Liu S."/>
            <person name="Liu Y."/>
        </authorList>
    </citation>
    <scope>NUCLEOTIDE SEQUENCE</scope>
    <source>
        <strain evidence="1">ZJU_SS_LIU_2023</strain>
    </source>
</reference>
<evidence type="ECO:0000313" key="2">
    <source>
        <dbReference type="Proteomes" id="UP001239111"/>
    </source>
</evidence>
<name>A0ACC2NDQ2_9HYME</name>
<dbReference type="Proteomes" id="UP001239111">
    <property type="component" value="Chromosome 3"/>
</dbReference>
<gene>
    <name evidence="1" type="ORF">QAD02_000453</name>
</gene>
<dbReference type="EMBL" id="CM056743">
    <property type="protein sequence ID" value="KAJ8669194.1"/>
    <property type="molecule type" value="Genomic_DNA"/>
</dbReference>
<keyword evidence="2" id="KW-1185">Reference proteome</keyword>
<sequence>MAAARKLEGGASESGALDGIKRLRGPLARTIRLNQFSLLQELGRGAFGIVRKGEGSYSIRGFTKEALLCITRDNHWDGYGKVDVAAEYNYSKILWGNRHWNFDEIRWKGMVRAEFVGKSPFLMFIIWVVANLSSAYHREFEKTLLHRLQCVTGSLMLEKTSIIKITNQSDFPRGLRKAHL</sequence>
<accession>A0ACC2NDQ2</accession>